<dbReference type="PROSITE" id="PS00705">
    <property type="entry name" value="PROK_CO2_ANHYDRASE_2"/>
    <property type="match status" value="1"/>
</dbReference>
<keyword evidence="6 9" id="KW-0456">Lyase</keyword>
<evidence type="ECO:0000256" key="7">
    <source>
        <dbReference type="ARBA" id="ARBA00024993"/>
    </source>
</evidence>
<proteinExistence type="inferred from homology"/>
<comment type="caution">
    <text evidence="10">The sequence shown here is derived from an EMBL/GenBank/DDBJ whole genome shotgun (WGS) entry which is preliminary data.</text>
</comment>
<dbReference type="InterPro" id="IPR036874">
    <property type="entry name" value="Carbonic_anhydrase_sf"/>
</dbReference>
<dbReference type="InterPro" id="IPR001765">
    <property type="entry name" value="Carbonic_anhydrase"/>
</dbReference>
<dbReference type="PANTHER" id="PTHR11002">
    <property type="entry name" value="CARBONIC ANHYDRASE"/>
    <property type="match status" value="1"/>
</dbReference>
<evidence type="ECO:0000256" key="6">
    <source>
        <dbReference type="ARBA" id="ARBA00023239"/>
    </source>
</evidence>
<dbReference type="PANTHER" id="PTHR11002:SF76">
    <property type="entry name" value="CARBONIC ANHYDRASE"/>
    <property type="match status" value="1"/>
</dbReference>
<reference evidence="11" key="1">
    <citation type="journal article" date="2019" name="Int. J. Syst. Evol. Microbiol.">
        <title>The Global Catalogue of Microorganisms (GCM) 10K type strain sequencing project: providing services to taxonomists for standard genome sequencing and annotation.</title>
        <authorList>
            <consortium name="The Broad Institute Genomics Platform"/>
            <consortium name="The Broad Institute Genome Sequencing Center for Infectious Disease"/>
            <person name="Wu L."/>
            <person name="Ma J."/>
        </authorList>
    </citation>
    <scope>NUCLEOTIDE SEQUENCE [LARGE SCALE GENOMIC DNA]</scope>
    <source>
        <strain evidence="11">JCM 17695</strain>
    </source>
</reference>
<comment type="function">
    <text evidence="9">Reversible hydration of carbon dioxide.</text>
</comment>
<dbReference type="SUPFAM" id="SSF53056">
    <property type="entry name" value="beta-carbonic anhydrase, cab"/>
    <property type="match status" value="1"/>
</dbReference>
<name>A0ABW2TSQ0_9PSEU</name>
<evidence type="ECO:0000256" key="1">
    <source>
        <dbReference type="ARBA" id="ARBA00001947"/>
    </source>
</evidence>
<protein>
    <recommendedName>
        <fullName evidence="3 9">Carbonic anhydrase</fullName>
        <ecNumber evidence="3 9">4.2.1.1</ecNumber>
    </recommendedName>
    <alternativeName>
        <fullName evidence="9">Carbonate dehydratase</fullName>
    </alternativeName>
</protein>
<dbReference type="Proteomes" id="UP001596512">
    <property type="component" value="Unassembled WGS sequence"/>
</dbReference>
<evidence type="ECO:0000313" key="11">
    <source>
        <dbReference type="Proteomes" id="UP001596512"/>
    </source>
</evidence>
<evidence type="ECO:0000256" key="8">
    <source>
        <dbReference type="ARBA" id="ARBA00048348"/>
    </source>
</evidence>
<accession>A0ABW2TSQ0</accession>
<keyword evidence="4" id="KW-0479">Metal-binding</keyword>
<dbReference type="PROSITE" id="PS00704">
    <property type="entry name" value="PROK_CO2_ANHYDRASE_1"/>
    <property type="match status" value="1"/>
</dbReference>
<evidence type="ECO:0000313" key="10">
    <source>
        <dbReference type="EMBL" id="MFC7616822.1"/>
    </source>
</evidence>
<comment type="similarity">
    <text evidence="2 9">Belongs to the beta-class carbonic anhydrase family.</text>
</comment>
<dbReference type="Pfam" id="PF00484">
    <property type="entry name" value="Pro_CA"/>
    <property type="match status" value="1"/>
</dbReference>
<dbReference type="EMBL" id="JBHTEY010000004">
    <property type="protein sequence ID" value="MFC7616822.1"/>
    <property type="molecule type" value="Genomic_DNA"/>
</dbReference>
<comment type="function">
    <text evidence="7">Catalyzes the reversible hydration of carbon dioxide to form bicarbonate.</text>
</comment>
<dbReference type="SMART" id="SM00947">
    <property type="entry name" value="Pro_CA"/>
    <property type="match status" value="1"/>
</dbReference>
<dbReference type="InterPro" id="IPR015892">
    <property type="entry name" value="Carbonic_anhydrase_CS"/>
</dbReference>
<sequence length="178" mass="18581">MFLTCADSRIVPNVITASGPGDLFTVRNIGNLVPDPRSCDDLSVHAGVQYAVEHLAVPAVMVCGHSGCGAMTALLGGPADDPIGQWLRWGEPSLAALRAGHPLAAHAAADGRSEVDQLAMVNVAVQLEALRRLPVVERSGVQLVGLFFDIPSGTLLMLDEAGERFDPLPGRSTVLAAP</sequence>
<comment type="catalytic activity">
    <reaction evidence="8 9">
        <text>hydrogencarbonate + H(+) = CO2 + H2O</text>
        <dbReference type="Rhea" id="RHEA:10748"/>
        <dbReference type="ChEBI" id="CHEBI:15377"/>
        <dbReference type="ChEBI" id="CHEBI:15378"/>
        <dbReference type="ChEBI" id="CHEBI:16526"/>
        <dbReference type="ChEBI" id="CHEBI:17544"/>
        <dbReference type="EC" id="4.2.1.1"/>
    </reaction>
</comment>
<gene>
    <name evidence="10" type="ORF">ACFQV2_28590</name>
</gene>
<evidence type="ECO:0000256" key="9">
    <source>
        <dbReference type="RuleBase" id="RU003956"/>
    </source>
</evidence>
<comment type="cofactor">
    <cofactor evidence="1">
        <name>Zn(2+)</name>
        <dbReference type="ChEBI" id="CHEBI:29105"/>
    </cofactor>
</comment>
<evidence type="ECO:0000256" key="2">
    <source>
        <dbReference type="ARBA" id="ARBA00006217"/>
    </source>
</evidence>
<dbReference type="EC" id="4.2.1.1" evidence="3 9"/>
<keyword evidence="11" id="KW-1185">Reference proteome</keyword>
<evidence type="ECO:0000256" key="5">
    <source>
        <dbReference type="ARBA" id="ARBA00022833"/>
    </source>
</evidence>
<organism evidence="10 11">
    <name type="scientific">Actinokineospora soli</name>
    <dbReference type="NCBI Taxonomy" id="1048753"/>
    <lineage>
        <taxon>Bacteria</taxon>
        <taxon>Bacillati</taxon>
        <taxon>Actinomycetota</taxon>
        <taxon>Actinomycetes</taxon>
        <taxon>Pseudonocardiales</taxon>
        <taxon>Pseudonocardiaceae</taxon>
        <taxon>Actinokineospora</taxon>
    </lineage>
</organism>
<evidence type="ECO:0000256" key="3">
    <source>
        <dbReference type="ARBA" id="ARBA00012925"/>
    </source>
</evidence>
<dbReference type="Gene3D" id="3.40.1050.10">
    <property type="entry name" value="Carbonic anhydrase"/>
    <property type="match status" value="1"/>
</dbReference>
<keyword evidence="5 9" id="KW-0862">Zinc</keyword>
<evidence type="ECO:0000256" key="4">
    <source>
        <dbReference type="ARBA" id="ARBA00022723"/>
    </source>
</evidence>